<proteinExistence type="predicted"/>
<dbReference type="SUPFAM" id="SSF57850">
    <property type="entry name" value="RING/U-box"/>
    <property type="match status" value="1"/>
</dbReference>
<feature type="domain" description="RING-type" evidence="5">
    <location>
        <begin position="24"/>
        <end position="64"/>
    </location>
</feature>
<sequence length="219" mass="25129">MSSPPSKRRKSSDKSTSTHSQERCFICNTGPNARTGIFARELTCGHPAHTNCLRRWRKKLCPVCLMRSSSNNAIENTTENIVRKLQKSFIIDGRRMIVADHASSSSEENVTDEDTDREEIERSEEEETPEVPLEDTVNTRAQQPDNEIPGIAGPAEEPPAIIEEVAINVEQPEQIIIENLIWWYTTTIIKIILNGLRRLFWCLSCLYMLDRFRRFLNLL</sequence>
<dbReference type="EMBL" id="BGPR01014469">
    <property type="protein sequence ID" value="GBN65346.1"/>
    <property type="molecule type" value="Genomic_DNA"/>
</dbReference>
<dbReference type="GO" id="GO:0008270">
    <property type="term" value="F:zinc ion binding"/>
    <property type="evidence" value="ECO:0007669"/>
    <property type="project" value="UniProtKB-KW"/>
</dbReference>
<keyword evidence="1 3" id="KW-0479">Metal-binding</keyword>
<keyword evidence="1 3" id="KW-0863">Zinc-finger</keyword>
<evidence type="ECO:0000259" key="5">
    <source>
        <dbReference type="PROSITE" id="PS50089"/>
    </source>
</evidence>
<dbReference type="EMBL" id="BGPR01016735">
    <property type="protein sequence ID" value="GBN73986.1"/>
    <property type="molecule type" value="Genomic_DNA"/>
</dbReference>
<evidence type="ECO:0000313" key="10">
    <source>
        <dbReference type="Proteomes" id="UP000499080"/>
    </source>
</evidence>
<keyword evidence="10" id="KW-1185">Reference proteome</keyword>
<comment type="caution">
    <text evidence="8">The sequence shown here is derived from an EMBL/GenBank/DDBJ whole genome shotgun (WGS) entry which is preliminary data.</text>
</comment>
<accession>A0A4Y2REW1</accession>
<dbReference type="AlphaFoldDB" id="A0A4Y2REW1"/>
<evidence type="ECO:0000313" key="6">
    <source>
        <dbReference type="EMBL" id="GBN65346.1"/>
    </source>
</evidence>
<evidence type="ECO:0000256" key="2">
    <source>
        <dbReference type="ARBA" id="ARBA00022833"/>
    </source>
</evidence>
<dbReference type="InterPro" id="IPR001841">
    <property type="entry name" value="Znf_RING"/>
</dbReference>
<dbReference type="Proteomes" id="UP000499080">
    <property type="component" value="Unassembled WGS sequence"/>
</dbReference>
<evidence type="ECO:0000313" key="8">
    <source>
        <dbReference type="EMBL" id="GBN73920.1"/>
    </source>
</evidence>
<evidence type="ECO:0000256" key="3">
    <source>
        <dbReference type="PROSITE-ProRule" id="PRU00175"/>
    </source>
</evidence>
<name>A0A4Y2REW1_ARAVE</name>
<protein>
    <recommendedName>
        <fullName evidence="5">RING-type domain-containing protein</fullName>
    </recommendedName>
</protein>
<gene>
    <name evidence="9" type="ORF">AVEN_102725_1</name>
    <name evidence="7" type="ORF">AVEN_107775_1</name>
    <name evidence="8" type="ORF">AVEN_164254_1</name>
    <name evidence="6" type="ORF">AVEN_271623_1</name>
</gene>
<feature type="region of interest" description="Disordered" evidence="4">
    <location>
        <begin position="100"/>
        <end position="155"/>
    </location>
</feature>
<evidence type="ECO:0000313" key="7">
    <source>
        <dbReference type="EMBL" id="GBN68396.1"/>
    </source>
</evidence>
<reference evidence="8 10" key="1">
    <citation type="journal article" date="2019" name="Sci. Rep.">
        <title>Orb-weaving spider Araneus ventricosus genome elucidates the spidroin gene catalogue.</title>
        <authorList>
            <person name="Kono N."/>
            <person name="Nakamura H."/>
            <person name="Ohtoshi R."/>
            <person name="Moran D.A.P."/>
            <person name="Shinohara A."/>
            <person name="Yoshida Y."/>
            <person name="Fujiwara M."/>
            <person name="Mori M."/>
            <person name="Tomita M."/>
            <person name="Arakawa K."/>
        </authorList>
    </citation>
    <scope>NUCLEOTIDE SEQUENCE [LARGE SCALE GENOMIC DNA]</scope>
</reference>
<dbReference type="InterPro" id="IPR013083">
    <property type="entry name" value="Znf_RING/FYVE/PHD"/>
</dbReference>
<dbReference type="Gene3D" id="3.30.40.10">
    <property type="entry name" value="Zinc/RING finger domain, C3HC4 (zinc finger)"/>
    <property type="match status" value="1"/>
</dbReference>
<feature type="compositionally biased region" description="Acidic residues" evidence="4">
    <location>
        <begin position="109"/>
        <end position="133"/>
    </location>
</feature>
<dbReference type="SMART" id="SM00184">
    <property type="entry name" value="RING"/>
    <property type="match status" value="1"/>
</dbReference>
<dbReference type="EMBL" id="BGPR01015203">
    <property type="protein sequence ID" value="GBN68396.1"/>
    <property type="molecule type" value="Genomic_DNA"/>
</dbReference>
<dbReference type="EMBL" id="BGPR01016719">
    <property type="protein sequence ID" value="GBN73920.1"/>
    <property type="molecule type" value="Genomic_DNA"/>
</dbReference>
<evidence type="ECO:0000313" key="9">
    <source>
        <dbReference type="EMBL" id="GBN73986.1"/>
    </source>
</evidence>
<organism evidence="8 10">
    <name type="scientific">Araneus ventricosus</name>
    <name type="common">Orbweaver spider</name>
    <name type="synonym">Epeira ventricosa</name>
    <dbReference type="NCBI Taxonomy" id="182803"/>
    <lineage>
        <taxon>Eukaryota</taxon>
        <taxon>Metazoa</taxon>
        <taxon>Ecdysozoa</taxon>
        <taxon>Arthropoda</taxon>
        <taxon>Chelicerata</taxon>
        <taxon>Arachnida</taxon>
        <taxon>Araneae</taxon>
        <taxon>Araneomorphae</taxon>
        <taxon>Entelegynae</taxon>
        <taxon>Araneoidea</taxon>
        <taxon>Araneidae</taxon>
        <taxon>Araneus</taxon>
    </lineage>
</organism>
<evidence type="ECO:0000256" key="4">
    <source>
        <dbReference type="SAM" id="MobiDB-lite"/>
    </source>
</evidence>
<dbReference type="CDD" id="cd16448">
    <property type="entry name" value="RING-H2"/>
    <property type="match status" value="1"/>
</dbReference>
<keyword evidence="2" id="KW-0862">Zinc</keyword>
<dbReference type="PROSITE" id="PS50089">
    <property type="entry name" value="ZF_RING_2"/>
    <property type="match status" value="1"/>
</dbReference>
<evidence type="ECO:0000256" key="1">
    <source>
        <dbReference type="ARBA" id="ARBA00022771"/>
    </source>
</evidence>